<keyword evidence="9 11" id="KW-0413">Isomerase</keyword>
<evidence type="ECO:0000256" key="5">
    <source>
        <dbReference type="ARBA" id="ARBA00022723"/>
    </source>
</evidence>
<evidence type="ECO:0000256" key="6">
    <source>
        <dbReference type="ARBA" id="ARBA00022842"/>
    </source>
</evidence>
<keyword evidence="6 11" id="KW-0460">Magnesium</keyword>
<evidence type="ECO:0000256" key="1">
    <source>
        <dbReference type="ARBA" id="ARBA00001917"/>
    </source>
</evidence>
<evidence type="ECO:0000259" key="12">
    <source>
        <dbReference type="PROSITE" id="PS51349"/>
    </source>
</evidence>
<dbReference type="AlphaFoldDB" id="A0A1I1TB38"/>
<keyword evidence="2 11" id="KW-0963">Cytoplasm</keyword>
<evidence type="ECO:0000256" key="10">
    <source>
        <dbReference type="ARBA" id="ARBA00025810"/>
    </source>
</evidence>
<gene>
    <name evidence="11" type="primary">fni</name>
    <name evidence="13" type="ORF">SAMN02745121_00437</name>
</gene>
<reference evidence="14" key="1">
    <citation type="submission" date="2016-10" db="EMBL/GenBank/DDBJ databases">
        <authorList>
            <person name="Varghese N."/>
            <person name="Submissions S."/>
        </authorList>
    </citation>
    <scope>NUCLEOTIDE SEQUENCE [LARGE SCALE GENOMIC DNA]</scope>
    <source>
        <strain evidence="14">ATCC 25963</strain>
    </source>
</reference>
<dbReference type="GO" id="GO:0008299">
    <property type="term" value="P:isoprenoid biosynthetic process"/>
    <property type="evidence" value="ECO:0007669"/>
    <property type="project" value="UniProtKB-UniRule"/>
</dbReference>
<dbReference type="GO" id="GO:0070402">
    <property type="term" value="F:NADPH binding"/>
    <property type="evidence" value="ECO:0007669"/>
    <property type="project" value="UniProtKB-UniRule"/>
</dbReference>
<evidence type="ECO:0000256" key="8">
    <source>
        <dbReference type="ARBA" id="ARBA00023229"/>
    </source>
</evidence>
<dbReference type="InterPro" id="IPR000262">
    <property type="entry name" value="FMN-dep_DH"/>
</dbReference>
<evidence type="ECO:0000256" key="2">
    <source>
        <dbReference type="ARBA" id="ARBA00022490"/>
    </source>
</evidence>
<feature type="binding site" evidence="11">
    <location>
        <position position="223"/>
    </location>
    <ligand>
        <name>FMN</name>
        <dbReference type="ChEBI" id="CHEBI:58210"/>
    </ligand>
</feature>
<dbReference type="EC" id="5.3.3.2" evidence="11"/>
<dbReference type="GO" id="GO:0004452">
    <property type="term" value="F:isopentenyl-diphosphate delta-isomerase activity"/>
    <property type="evidence" value="ECO:0007669"/>
    <property type="project" value="UniProtKB-UniRule"/>
</dbReference>
<feature type="domain" description="FMN hydroxy acid dehydrogenase" evidence="12">
    <location>
        <begin position="1"/>
        <end position="344"/>
    </location>
</feature>
<dbReference type="PANTHER" id="PTHR43665">
    <property type="entry name" value="ISOPENTENYL-DIPHOSPHATE DELTA-ISOMERASE"/>
    <property type="match status" value="1"/>
</dbReference>
<keyword evidence="8 11" id="KW-0414">Isoprene biosynthesis</keyword>
<dbReference type="InterPro" id="IPR037396">
    <property type="entry name" value="FMN_HAD"/>
</dbReference>
<evidence type="ECO:0000313" key="13">
    <source>
        <dbReference type="EMBL" id="SFD52660.1"/>
    </source>
</evidence>
<feature type="binding site" evidence="11">
    <location>
        <position position="193"/>
    </location>
    <ligand>
        <name>FMN</name>
        <dbReference type="ChEBI" id="CHEBI:58210"/>
    </ligand>
</feature>
<organism evidence="13 14">
    <name type="scientific">Nannocystis exedens</name>
    <dbReference type="NCBI Taxonomy" id="54"/>
    <lineage>
        <taxon>Bacteria</taxon>
        <taxon>Pseudomonadati</taxon>
        <taxon>Myxococcota</taxon>
        <taxon>Polyangia</taxon>
        <taxon>Nannocystales</taxon>
        <taxon>Nannocystaceae</taxon>
        <taxon>Nannocystis</taxon>
    </lineage>
</organism>
<dbReference type="PANTHER" id="PTHR43665:SF1">
    <property type="entry name" value="ISOPENTENYL-DIPHOSPHATE DELTA-ISOMERASE"/>
    <property type="match status" value="1"/>
</dbReference>
<feature type="binding site" evidence="11">
    <location>
        <position position="99"/>
    </location>
    <ligand>
        <name>FMN</name>
        <dbReference type="ChEBI" id="CHEBI:58210"/>
    </ligand>
</feature>
<dbReference type="RefSeq" id="WP_245914024.1">
    <property type="nucleotide sequence ID" value="NZ_FOMX01000002.1"/>
</dbReference>
<evidence type="ECO:0000256" key="3">
    <source>
        <dbReference type="ARBA" id="ARBA00022630"/>
    </source>
</evidence>
<dbReference type="PROSITE" id="PS51349">
    <property type="entry name" value="FMN_HYDROXY_ACID_DH_2"/>
    <property type="match status" value="1"/>
</dbReference>
<dbReference type="CDD" id="cd02811">
    <property type="entry name" value="IDI-2_FMN"/>
    <property type="match status" value="1"/>
</dbReference>
<comment type="catalytic activity">
    <reaction evidence="11">
        <text>isopentenyl diphosphate = dimethylallyl diphosphate</text>
        <dbReference type="Rhea" id="RHEA:23284"/>
        <dbReference type="ChEBI" id="CHEBI:57623"/>
        <dbReference type="ChEBI" id="CHEBI:128769"/>
        <dbReference type="EC" id="5.3.3.2"/>
    </reaction>
</comment>
<feature type="binding site" evidence="11">
    <location>
        <begin position="272"/>
        <end position="274"/>
    </location>
    <ligand>
        <name>FMN</name>
        <dbReference type="ChEBI" id="CHEBI:58210"/>
    </ligand>
</feature>
<dbReference type="GO" id="GO:0000287">
    <property type="term" value="F:magnesium ion binding"/>
    <property type="evidence" value="ECO:0007669"/>
    <property type="project" value="UniProtKB-UniRule"/>
</dbReference>
<feature type="binding site" evidence="11">
    <location>
        <position position="218"/>
    </location>
    <ligand>
        <name>FMN</name>
        <dbReference type="ChEBI" id="CHEBI:58210"/>
    </ligand>
</feature>
<comment type="caution">
    <text evidence="11">Lacks conserved residue(s) required for the propagation of feature annotation.</text>
</comment>
<dbReference type="InterPro" id="IPR013785">
    <property type="entry name" value="Aldolase_TIM"/>
</dbReference>
<comment type="subcellular location">
    <subcellularLocation>
        <location evidence="11">Cytoplasm</location>
    </subcellularLocation>
</comment>
<keyword evidence="4 11" id="KW-0288">FMN</keyword>
<evidence type="ECO:0000256" key="4">
    <source>
        <dbReference type="ARBA" id="ARBA00022643"/>
    </source>
</evidence>
<feature type="binding site" evidence="11">
    <location>
        <begin position="99"/>
        <end position="101"/>
    </location>
    <ligand>
        <name>substrate</name>
    </ligand>
</feature>
<evidence type="ECO:0000256" key="9">
    <source>
        <dbReference type="ARBA" id="ARBA00023235"/>
    </source>
</evidence>
<dbReference type="Gene3D" id="3.20.20.70">
    <property type="entry name" value="Aldolase class I"/>
    <property type="match status" value="1"/>
</dbReference>
<dbReference type="HAMAP" id="MF_00354">
    <property type="entry name" value="Idi_2"/>
    <property type="match status" value="1"/>
</dbReference>
<dbReference type="Proteomes" id="UP000199400">
    <property type="component" value="Unassembled WGS sequence"/>
</dbReference>
<dbReference type="GO" id="GO:0005737">
    <property type="term" value="C:cytoplasm"/>
    <property type="evidence" value="ECO:0007669"/>
    <property type="project" value="UniProtKB-SubCell"/>
</dbReference>
<feature type="binding site" evidence="11">
    <location>
        <begin position="69"/>
        <end position="71"/>
    </location>
    <ligand>
        <name>FMN</name>
        <dbReference type="ChEBI" id="CHEBI:58210"/>
    </ligand>
</feature>
<keyword evidence="5 11" id="KW-0479">Metal-binding</keyword>
<keyword evidence="14" id="KW-1185">Reference proteome</keyword>
<comment type="cofactor">
    <cofactor evidence="1 11">
        <name>FMN</name>
        <dbReference type="ChEBI" id="CHEBI:58210"/>
    </cofactor>
</comment>
<comment type="function">
    <text evidence="11">Involved in the biosynthesis of isoprenoids. Catalyzes the 1,3-allylic rearrangement of the homoallylic substrate isopentenyl (IPP) to its allylic isomer, dimethylallyl diphosphate (DMAPP).</text>
</comment>
<dbReference type="SUPFAM" id="SSF51395">
    <property type="entry name" value="FMN-linked oxidoreductases"/>
    <property type="match status" value="1"/>
</dbReference>
<dbReference type="GO" id="GO:0016491">
    <property type="term" value="F:oxidoreductase activity"/>
    <property type="evidence" value="ECO:0007669"/>
    <property type="project" value="InterPro"/>
</dbReference>
<dbReference type="STRING" id="54.SAMN02745121_00437"/>
<protein>
    <recommendedName>
        <fullName evidence="11">Isopentenyl-diphosphate delta-isomerase</fullName>
        <shortName evidence="11">IPP isomerase</shortName>
        <ecNumber evidence="11">5.3.3.2</ecNumber>
    </recommendedName>
    <alternativeName>
        <fullName evidence="11">Isopentenyl diphosphate:dimethylallyl diphosphate isomerase</fullName>
    </alternativeName>
    <alternativeName>
        <fullName evidence="11">Isopentenyl pyrophosphate isomerase</fullName>
    </alternativeName>
    <alternativeName>
        <fullName evidence="11">Type 2 isopentenyl diphosphate isomerase</fullName>
        <shortName evidence="11">IDI-2</shortName>
    </alternativeName>
</protein>
<dbReference type="InterPro" id="IPR011179">
    <property type="entry name" value="IPdP_isomerase"/>
</dbReference>
<dbReference type="NCBIfam" id="TIGR02151">
    <property type="entry name" value="IPP_isom_2"/>
    <property type="match status" value="1"/>
</dbReference>
<keyword evidence="7 11" id="KW-0521">NADP</keyword>
<dbReference type="Pfam" id="PF01070">
    <property type="entry name" value="FMN_dh"/>
    <property type="match status" value="2"/>
</dbReference>
<keyword evidence="3 11" id="KW-0285">Flavoprotein</keyword>
<evidence type="ECO:0000256" key="7">
    <source>
        <dbReference type="ARBA" id="ARBA00022857"/>
    </source>
</evidence>
<evidence type="ECO:0000256" key="11">
    <source>
        <dbReference type="HAMAP-Rule" id="MF_00354"/>
    </source>
</evidence>
<proteinExistence type="inferred from homology"/>
<dbReference type="GO" id="GO:0010181">
    <property type="term" value="F:FMN binding"/>
    <property type="evidence" value="ECO:0007669"/>
    <property type="project" value="UniProtKB-UniRule"/>
</dbReference>
<feature type="binding site" evidence="11">
    <location>
        <position position="127"/>
    </location>
    <ligand>
        <name>FMN</name>
        <dbReference type="ChEBI" id="CHEBI:58210"/>
    </ligand>
</feature>
<dbReference type="EMBL" id="FOMX01000002">
    <property type="protein sequence ID" value="SFD52660.1"/>
    <property type="molecule type" value="Genomic_DNA"/>
</dbReference>
<comment type="cofactor">
    <cofactor evidence="11">
        <name>NADPH</name>
        <dbReference type="ChEBI" id="CHEBI:57783"/>
    </cofactor>
</comment>
<comment type="cofactor">
    <cofactor evidence="11">
        <name>Mg(2+)</name>
        <dbReference type="ChEBI" id="CHEBI:18420"/>
    </cofactor>
</comment>
<feature type="binding site" evidence="11">
    <location>
        <begin position="10"/>
        <end position="11"/>
    </location>
    <ligand>
        <name>substrate</name>
    </ligand>
</feature>
<feature type="binding site" evidence="11">
    <location>
        <position position="162"/>
    </location>
    <ligand>
        <name>Mg(2+)</name>
        <dbReference type="ChEBI" id="CHEBI:18420"/>
    </ligand>
</feature>
<comment type="similarity">
    <text evidence="11">Belongs to the IPP isomerase type 2 family.</text>
</comment>
<evidence type="ECO:0000313" key="14">
    <source>
        <dbReference type="Proteomes" id="UP000199400"/>
    </source>
</evidence>
<feature type="binding site" evidence="11">
    <location>
        <begin position="293"/>
        <end position="294"/>
    </location>
    <ligand>
        <name>FMN</name>
        <dbReference type="ChEBI" id="CHEBI:58210"/>
    </ligand>
</feature>
<comment type="subunit">
    <text evidence="10 11">Homooctamer. Dimer of tetramers.</text>
</comment>
<sequence length="354" mass="37698">MADRLDISQRKKDHLALCAGDNVGFRDKTSLLEQVELVHDALPEMHLDDVDPSVELLGKRLRAPVVIAAMTGGTDEAAIINQDLARAADQLGLGFGLGSQRAMFVRPHTAHTFQVREHAPNVLLLGNLGIVQARAMSTAEIATLCRDTGADALCIHLNPAMEIVQPGGDRDFSRGLDTLRRLVEELHIPIVVKETGCGLSRGVAERVRSVGVEHLDVSGSGGTSWVAVEAHRAVDPDERALADELWDWGIPTAASVLQVQGLGFRGIVATGGLRTGSDVARAVALGATAGGLAAPVLKAHRAGGYDGVVAFLRRVVLTVRSIMLLTGSRTVADLQRAPRVLGPTLARWVPEPRR</sequence>
<accession>A0A1I1TB38</accession>
<name>A0A1I1TB38_9BACT</name>
<dbReference type="PIRSF" id="PIRSF003314">
    <property type="entry name" value="IPP_isomerase"/>
    <property type="match status" value="1"/>
</dbReference>